<dbReference type="AlphaFoldDB" id="A0A4Q9BBF6"/>
<reference evidence="1 2" key="1">
    <citation type="submission" date="2019-02" db="EMBL/GenBank/DDBJ databases">
        <title>Genome of a new Bacteroidetes strain.</title>
        <authorList>
            <person name="Pitt A."/>
        </authorList>
    </citation>
    <scope>NUCLEOTIDE SEQUENCE [LARGE SCALE GENOMIC DNA]</scope>
    <source>
        <strain evidence="1 2">103A-SOEBACH</strain>
    </source>
</reference>
<accession>A0A4Q9BBF6</accession>
<dbReference type="RefSeq" id="WP_130896454.1">
    <property type="nucleotide sequence ID" value="NZ_CP049835.1"/>
</dbReference>
<sequence length="78" mass="9352">MHFIKEISHPQMRISLFEWNSKYIVKFETPHLEQSYKYSVMDFSSQNEIEELVSSSSFQDFVLQTFKNMYAEMAKQAD</sequence>
<gene>
    <name evidence="1" type="ORF">EWU20_10505</name>
</gene>
<proteinExistence type="predicted"/>
<keyword evidence="2" id="KW-1185">Reference proteome</keyword>
<evidence type="ECO:0000313" key="2">
    <source>
        <dbReference type="Proteomes" id="UP000293583"/>
    </source>
</evidence>
<name>A0A4Q9BBF6_9BACT</name>
<organism evidence="1 2">
    <name type="scientific">Aquirufa antheringensis</name>
    <dbReference type="NCBI Taxonomy" id="2516559"/>
    <lineage>
        <taxon>Bacteria</taxon>
        <taxon>Pseudomonadati</taxon>
        <taxon>Bacteroidota</taxon>
        <taxon>Cytophagia</taxon>
        <taxon>Cytophagales</taxon>
        <taxon>Flectobacillaceae</taxon>
        <taxon>Aquirufa</taxon>
    </lineage>
</organism>
<dbReference type="EMBL" id="SEWY01000005">
    <property type="protein sequence ID" value="TBH71185.1"/>
    <property type="molecule type" value="Genomic_DNA"/>
</dbReference>
<dbReference type="OrthoDB" id="1467713at2"/>
<dbReference type="Proteomes" id="UP000293583">
    <property type="component" value="Unassembled WGS sequence"/>
</dbReference>
<comment type="caution">
    <text evidence="1">The sequence shown here is derived from an EMBL/GenBank/DDBJ whole genome shotgun (WGS) entry which is preliminary data.</text>
</comment>
<protein>
    <submittedName>
        <fullName evidence="1">Uncharacterized protein</fullName>
    </submittedName>
</protein>
<evidence type="ECO:0000313" key="1">
    <source>
        <dbReference type="EMBL" id="TBH71185.1"/>
    </source>
</evidence>